<reference evidence="1" key="2">
    <citation type="journal article" date="2020" name="Nat. Commun.">
        <title>Large-scale genome sequencing of mycorrhizal fungi provides insights into the early evolution of symbiotic traits.</title>
        <authorList>
            <person name="Miyauchi S."/>
            <person name="Kiss E."/>
            <person name="Kuo A."/>
            <person name="Drula E."/>
            <person name="Kohler A."/>
            <person name="Sanchez-Garcia M."/>
            <person name="Morin E."/>
            <person name="Andreopoulos B."/>
            <person name="Barry K.W."/>
            <person name="Bonito G."/>
            <person name="Buee M."/>
            <person name="Carver A."/>
            <person name="Chen C."/>
            <person name="Cichocki N."/>
            <person name="Clum A."/>
            <person name="Culley D."/>
            <person name="Crous P.W."/>
            <person name="Fauchery L."/>
            <person name="Girlanda M."/>
            <person name="Hayes R.D."/>
            <person name="Keri Z."/>
            <person name="LaButti K."/>
            <person name="Lipzen A."/>
            <person name="Lombard V."/>
            <person name="Magnuson J."/>
            <person name="Maillard F."/>
            <person name="Murat C."/>
            <person name="Nolan M."/>
            <person name="Ohm R.A."/>
            <person name="Pangilinan J."/>
            <person name="Pereira M.F."/>
            <person name="Perotto S."/>
            <person name="Peter M."/>
            <person name="Pfister S."/>
            <person name="Riley R."/>
            <person name="Sitrit Y."/>
            <person name="Stielow J.B."/>
            <person name="Szollosi G."/>
            <person name="Zifcakova L."/>
            <person name="Stursova M."/>
            <person name="Spatafora J.W."/>
            <person name="Tedersoo L."/>
            <person name="Vaario L.M."/>
            <person name="Yamada A."/>
            <person name="Yan M."/>
            <person name="Wang P."/>
            <person name="Xu J."/>
            <person name="Bruns T."/>
            <person name="Baldrian P."/>
            <person name="Vilgalys R."/>
            <person name="Dunand C."/>
            <person name="Henrissat B."/>
            <person name="Grigoriev I.V."/>
            <person name="Hibbett D."/>
            <person name="Nagy L.G."/>
            <person name="Martin F.M."/>
        </authorList>
    </citation>
    <scope>NUCLEOTIDE SEQUENCE</scope>
    <source>
        <strain evidence="1">P2</strain>
    </source>
</reference>
<comment type="caution">
    <text evidence="1">The sequence shown here is derived from an EMBL/GenBank/DDBJ whole genome shotgun (WGS) entry which is preliminary data.</text>
</comment>
<dbReference type="Proteomes" id="UP000886501">
    <property type="component" value="Unassembled WGS sequence"/>
</dbReference>
<evidence type="ECO:0000313" key="1">
    <source>
        <dbReference type="EMBL" id="KAF9645698.1"/>
    </source>
</evidence>
<evidence type="ECO:0000313" key="2">
    <source>
        <dbReference type="Proteomes" id="UP000886501"/>
    </source>
</evidence>
<proteinExistence type="predicted"/>
<accession>A0ACB6Z8T2</accession>
<organism evidence="1 2">
    <name type="scientific">Thelephora ganbajun</name>
    <name type="common">Ganba fungus</name>
    <dbReference type="NCBI Taxonomy" id="370292"/>
    <lineage>
        <taxon>Eukaryota</taxon>
        <taxon>Fungi</taxon>
        <taxon>Dikarya</taxon>
        <taxon>Basidiomycota</taxon>
        <taxon>Agaricomycotina</taxon>
        <taxon>Agaricomycetes</taxon>
        <taxon>Thelephorales</taxon>
        <taxon>Thelephoraceae</taxon>
        <taxon>Thelephora</taxon>
    </lineage>
</organism>
<name>A0ACB6Z8T2_THEGA</name>
<sequence length="388" mass="44757">MNLPPELLDEIIGHLPPEDKQSLRNCSLVVKSWIHPSRRRLFETVDVLREANLWAWLNNISPENIELFHHVRSLSCKIDASPRRWSDNCAYFLHNDFPLFPQLRNLVLRSGHLISITQLWVPLAFQHTLEYLSLRDCRTTIGTLITLINHFPNLVHLNLDGLFHEVDHQPIPPLSRPLRKLSVTEPNTYDDLGILGQLSELRPQCEEVVIMMDTYVTSSLTQRVIDGVETSVKRLRLRPPSNNLGDHLTLLGCRELRELEICLSSAENAETDLISSISSPNIQKIIFTQSHAFDERFVGDPSWPRLENSLCRLVDQLERKHRLEVEFHVYNMEGGNVDFETYLPKFREKGRVMVLDRTTKMVVYCSDRVKQSEEGGSIHGSNFWAQVS</sequence>
<keyword evidence="2" id="KW-1185">Reference proteome</keyword>
<gene>
    <name evidence="1" type="ORF">BDM02DRAFT_3119791</name>
</gene>
<reference evidence="1" key="1">
    <citation type="submission" date="2019-10" db="EMBL/GenBank/DDBJ databases">
        <authorList>
            <consortium name="DOE Joint Genome Institute"/>
            <person name="Kuo A."/>
            <person name="Miyauchi S."/>
            <person name="Kiss E."/>
            <person name="Drula E."/>
            <person name="Kohler A."/>
            <person name="Sanchez-Garcia M."/>
            <person name="Andreopoulos B."/>
            <person name="Barry K.W."/>
            <person name="Bonito G."/>
            <person name="Buee M."/>
            <person name="Carver A."/>
            <person name="Chen C."/>
            <person name="Cichocki N."/>
            <person name="Clum A."/>
            <person name="Culley D."/>
            <person name="Crous P.W."/>
            <person name="Fauchery L."/>
            <person name="Girlanda M."/>
            <person name="Hayes R."/>
            <person name="Keri Z."/>
            <person name="Labutti K."/>
            <person name="Lipzen A."/>
            <person name="Lombard V."/>
            <person name="Magnuson J."/>
            <person name="Maillard F."/>
            <person name="Morin E."/>
            <person name="Murat C."/>
            <person name="Nolan M."/>
            <person name="Ohm R."/>
            <person name="Pangilinan J."/>
            <person name="Pereira M."/>
            <person name="Perotto S."/>
            <person name="Peter M."/>
            <person name="Riley R."/>
            <person name="Sitrit Y."/>
            <person name="Stielow B."/>
            <person name="Szollosi G."/>
            <person name="Zifcakova L."/>
            <person name="Stursova M."/>
            <person name="Spatafora J.W."/>
            <person name="Tedersoo L."/>
            <person name="Vaario L.-M."/>
            <person name="Yamada A."/>
            <person name="Yan M."/>
            <person name="Wang P."/>
            <person name="Xu J."/>
            <person name="Bruns T."/>
            <person name="Baldrian P."/>
            <person name="Vilgalys R."/>
            <person name="Henrissat B."/>
            <person name="Grigoriev I.V."/>
            <person name="Hibbett D."/>
            <person name="Nagy L.G."/>
            <person name="Martin F.M."/>
        </authorList>
    </citation>
    <scope>NUCLEOTIDE SEQUENCE</scope>
    <source>
        <strain evidence="1">P2</strain>
    </source>
</reference>
<protein>
    <submittedName>
        <fullName evidence="1">Uncharacterized protein</fullName>
    </submittedName>
</protein>
<dbReference type="EMBL" id="MU118081">
    <property type="protein sequence ID" value="KAF9645698.1"/>
    <property type="molecule type" value="Genomic_DNA"/>
</dbReference>